<feature type="domain" description="SPOR" evidence="2">
    <location>
        <begin position="454"/>
        <end position="536"/>
    </location>
</feature>
<reference evidence="3 4" key="1">
    <citation type="submission" date="2018-05" db="EMBL/GenBank/DDBJ databases">
        <title>Genome of Sphingosinicella humi QZX222.</title>
        <authorList>
            <person name="Qiao Z."/>
            <person name="Wang G."/>
        </authorList>
    </citation>
    <scope>NUCLEOTIDE SEQUENCE [LARGE SCALE GENOMIC DNA]</scope>
    <source>
        <strain evidence="3 4">QZX222</strain>
    </source>
</reference>
<protein>
    <submittedName>
        <fullName evidence="3">SPOR domain-containing protein</fullName>
    </submittedName>
</protein>
<organism evidence="3 4">
    <name type="scientific">Allosphingosinicella humi</name>
    <dbReference type="NCBI Taxonomy" id="2068657"/>
    <lineage>
        <taxon>Bacteria</taxon>
        <taxon>Pseudomonadati</taxon>
        <taxon>Pseudomonadota</taxon>
        <taxon>Alphaproteobacteria</taxon>
        <taxon>Sphingomonadales</taxon>
        <taxon>Sphingomonadaceae</taxon>
        <taxon>Allosphingosinicella</taxon>
    </lineage>
</organism>
<proteinExistence type="predicted"/>
<feature type="region of interest" description="Disordered" evidence="1">
    <location>
        <begin position="264"/>
        <end position="427"/>
    </location>
</feature>
<comment type="caution">
    <text evidence="3">The sequence shown here is derived from an EMBL/GenBank/DDBJ whole genome shotgun (WGS) entry which is preliminary data.</text>
</comment>
<accession>A0A2U2J4A9</accession>
<dbReference type="InterPro" id="IPR011990">
    <property type="entry name" value="TPR-like_helical_dom_sf"/>
</dbReference>
<dbReference type="GO" id="GO:0042834">
    <property type="term" value="F:peptidoglycan binding"/>
    <property type="evidence" value="ECO:0007669"/>
    <property type="project" value="InterPro"/>
</dbReference>
<dbReference type="Proteomes" id="UP000245916">
    <property type="component" value="Unassembled WGS sequence"/>
</dbReference>
<dbReference type="PROSITE" id="PS51724">
    <property type="entry name" value="SPOR"/>
    <property type="match status" value="1"/>
</dbReference>
<name>A0A2U2J4A9_9SPHN</name>
<gene>
    <name evidence="3" type="ORF">DF286_10135</name>
</gene>
<dbReference type="InterPro" id="IPR007730">
    <property type="entry name" value="SPOR-like_dom"/>
</dbReference>
<dbReference type="Pfam" id="PF05036">
    <property type="entry name" value="SPOR"/>
    <property type="match status" value="1"/>
</dbReference>
<evidence type="ECO:0000313" key="4">
    <source>
        <dbReference type="Proteomes" id="UP000245916"/>
    </source>
</evidence>
<evidence type="ECO:0000259" key="2">
    <source>
        <dbReference type="PROSITE" id="PS51724"/>
    </source>
</evidence>
<evidence type="ECO:0000313" key="3">
    <source>
        <dbReference type="EMBL" id="PWG03183.1"/>
    </source>
</evidence>
<feature type="compositionally biased region" description="Low complexity" evidence="1">
    <location>
        <begin position="264"/>
        <end position="303"/>
    </location>
</feature>
<keyword evidence="4" id="KW-1185">Reference proteome</keyword>
<feature type="compositionally biased region" description="Basic and acidic residues" evidence="1">
    <location>
        <begin position="304"/>
        <end position="320"/>
    </location>
</feature>
<sequence length="546" mass="57138">MDGLIGGMIPMKMNTLRLGAALLVVGFASSAGGAQEIRHVYSGSQLRETPDVALARHLRTLAESPRNGNALKGAGEAALALNDPQTALTFFARAEEVTPRDGRVKAGMGSAFVLLEQPEAALRFFAEAKSMGILERTFAGDRGLAYDLTGDPIRAQADYRMSLAYREDPDVRQRLALSLAISGDRDGAIKTIDDLLRKQDRGAWRTRAFILALTGDTAGATEATRAVLPAQASALQPFFARLPWLTPAERAMAVHFGRIPTAGTQNAAAAPPAQTQYANAGPATGQATSPSRPTASSRRAAQAEPDKTSARRRPGSRDGTVRQAPFAKAQRTAEPASAPPTQRSGRTAVRTAPLPSSEKESEPSDPAPAPAADAKPAPTGSASAAGASQKSAPERTKPAKTAAATPPAKKPPVVRLPFGPPTPGTPPRLADIGEAVAAVPDAAQGEQRAPAPKAAAPSRHWVQIAGGANKDGLPREFKRLKAKAPDLLSGKTAWTSPLRFTNRLLVGPFESETEAQAFVNALVAADLAAFSWTSAEGQEIEKLAVQ</sequence>
<dbReference type="SUPFAM" id="SSF48452">
    <property type="entry name" value="TPR-like"/>
    <property type="match status" value="1"/>
</dbReference>
<feature type="compositionally biased region" description="Low complexity" evidence="1">
    <location>
        <begin position="370"/>
        <end position="391"/>
    </location>
</feature>
<dbReference type="EMBL" id="QFFF01000001">
    <property type="protein sequence ID" value="PWG03183.1"/>
    <property type="molecule type" value="Genomic_DNA"/>
</dbReference>
<evidence type="ECO:0000256" key="1">
    <source>
        <dbReference type="SAM" id="MobiDB-lite"/>
    </source>
</evidence>
<dbReference type="Gene3D" id="1.25.40.10">
    <property type="entry name" value="Tetratricopeptide repeat domain"/>
    <property type="match status" value="1"/>
</dbReference>
<dbReference type="AlphaFoldDB" id="A0A2U2J4A9"/>